<proteinExistence type="inferred from homology"/>
<evidence type="ECO:0000313" key="6">
    <source>
        <dbReference type="Proteomes" id="UP000019132"/>
    </source>
</evidence>
<dbReference type="PROSITE" id="PS50067">
    <property type="entry name" value="KINESIN_MOTOR_2"/>
    <property type="match status" value="1"/>
</dbReference>
<keyword evidence="1" id="KW-0067">ATP-binding</keyword>
<dbReference type="EMBL" id="GL376601">
    <property type="status" value="NOT_ANNOTATED_CDS"/>
    <property type="molecule type" value="Genomic_DNA"/>
</dbReference>
<dbReference type="InterPro" id="IPR036961">
    <property type="entry name" value="Kinesin_motor_dom_sf"/>
</dbReference>
<dbReference type="VEuPathDB" id="FungiDB:PYU1_G012080"/>
<feature type="domain" description="Kinesin motor" evidence="4">
    <location>
        <begin position="4"/>
        <end position="267"/>
    </location>
</feature>
<dbReference type="HOGENOM" id="CLU_293645_0_0_1"/>
<dbReference type="Proteomes" id="UP000019132">
    <property type="component" value="Unassembled WGS sequence"/>
</dbReference>
<dbReference type="GO" id="GO:0003777">
    <property type="term" value="F:microtubule motor activity"/>
    <property type="evidence" value="ECO:0007669"/>
    <property type="project" value="InterPro"/>
</dbReference>
<dbReference type="EnsemblProtists" id="PYU1_T012106">
    <property type="protein sequence ID" value="PYU1_T012106"/>
    <property type="gene ID" value="PYU1_G012080"/>
</dbReference>
<dbReference type="GO" id="GO:0005871">
    <property type="term" value="C:kinesin complex"/>
    <property type="evidence" value="ECO:0007669"/>
    <property type="project" value="TreeGrafter"/>
</dbReference>
<dbReference type="InParanoid" id="K3X4F7"/>
<reference evidence="6" key="1">
    <citation type="journal article" date="2010" name="Genome Biol.">
        <title>Genome sequence of the necrotrophic plant pathogen Pythium ultimum reveals original pathogenicity mechanisms and effector repertoire.</title>
        <authorList>
            <person name="Levesque C.A."/>
            <person name="Brouwer H."/>
            <person name="Cano L."/>
            <person name="Hamilton J.P."/>
            <person name="Holt C."/>
            <person name="Huitema E."/>
            <person name="Raffaele S."/>
            <person name="Robideau G.P."/>
            <person name="Thines M."/>
            <person name="Win J."/>
            <person name="Zerillo M.M."/>
            <person name="Beakes G.W."/>
            <person name="Boore J.L."/>
            <person name="Busam D."/>
            <person name="Dumas B."/>
            <person name="Ferriera S."/>
            <person name="Fuerstenberg S.I."/>
            <person name="Gachon C.M."/>
            <person name="Gaulin E."/>
            <person name="Govers F."/>
            <person name="Grenville-Briggs L."/>
            <person name="Horner N."/>
            <person name="Hostetler J."/>
            <person name="Jiang R.H."/>
            <person name="Johnson J."/>
            <person name="Krajaejun T."/>
            <person name="Lin H."/>
            <person name="Meijer H.J."/>
            <person name="Moore B."/>
            <person name="Morris P."/>
            <person name="Phuntmart V."/>
            <person name="Puiu D."/>
            <person name="Shetty J."/>
            <person name="Stajich J.E."/>
            <person name="Tripathy S."/>
            <person name="Wawra S."/>
            <person name="van West P."/>
            <person name="Whitty B.R."/>
            <person name="Coutinho P.M."/>
            <person name="Henrissat B."/>
            <person name="Martin F."/>
            <person name="Thomas P.D."/>
            <person name="Tyler B.M."/>
            <person name="De Vries R.P."/>
            <person name="Kamoun S."/>
            <person name="Yandell M."/>
            <person name="Tisserat N."/>
            <person name="Buell C.R."/>
        </authorList>
    </citation>
    <scope>NUCLEOTIDE SEQUENCE</scope>
    <source>
        <strain evidence="6">DAOM:BR144</strain>
    </source>
</reference>
<dbReference type="SMART" id="SM00129">
    <property type="entry name" value="KISc"/>
    <property type="match status" value="1"/>
</dbReference>
<dbReference type="InterPro" id="IPR027640">
    <property type="entry name" value="Kinesin-like_fam"/>
</dbReference>
<dbReference type="GO" id="GO:0007018">
    <property type="term" value="P:microtubule-based movement"/>
    <property type="evidence" value="ECO:0007669"/>
    <property type="project" value="InterPro"/>
</dbReference>
<feature type="coiled-coil region" evidence="2">
    <location>
        <begin position="401"/>
        <end position="435"/>
    </location>
</feature>
<dbReference type="Gene3D" id="2.60.200.20">
    <property type="match status" value="1"/>
</dbReference>
<feature type="region of interest" description="Disordered" evidence="3">
    <location>
        <begin position="668"/>
        <end position="688"/>
    </location>
</feature>
<keyword evidence="1" id="KW-0505">Motor protein</keyword>
<reference evidence="5" key="3">
    <citation type="submission" date="2015-02" db="UniProtKB">
        <authorList>
            <consortium name="EnsemblProtists"/>
        </authorList>
    </citation>
    <scope>IDENTIFICATION</scope>
    <source>
        <strain evidence="5">DAOM BR144</strain>
    </source>
</reference>
<dbReference type="GO" id="GO:0005524">
    <property type="term" value="F:ATP binding"/>
    <property type="evidence" value="ECO:0007669"/>
    <property type="project" value="UniProtKB-UniRule"/>
</dbReference>
<evidence type="ECO:0000256" key="2">
    <source>
        <dbReference type="SAM" id="Coils"/>
    </source>
</evidence>
<dbReference type="Gene3D" id="3.40.850.10">
    <property type="entry name" value="Kinesin motor domain"/>
    <property type="match status" value="1"/>
</dbReference>
<dbReference type="eggNOG" id="KOG0245">
    <property type="taxonomic scope" value="Eukaryota"/>
</dbReference>
<evidence type="ECO:0000313" key="5">
    <source>
        <dbReference type="EnsemblProtists" id="PYU1_T012106"/>
    </source>
</evidence>
<keyword evidence="2" id="KW-0175">Coiled coil</keyword>
<dbReference type="PANTHER" id="PTHR24115">
    <property type="entry name" value="KINESIN-RELATED"/>
    <property type="match status" value="1"/>
</dbReference>
<protein>
    <recommendedName>
        <fullName evidence="4">Kinesin motor domain-containing protein</fullName>
    </recommendedName>
</protein>
<dbReference type="InterPro" id="IPR001752">
    <property type="entry name" value="Kinesin_motor_dom"/>
</dbReference>
<dbReference type="SUPFAM" id="SSF52540">
    <property type="entry name" value="P-loop containing nucleoside triphosphate hydrolases"/>
    <property type="match status" value="1"/>
</dbReference>
<dbReference type="GO" id="GO:0008017">
    <property type="term" value="F:microtubule binding"/>
    <property type="evidence" value="ECO:0007669"/>
    <property type="project" value="InterPro"/>
</dbReference>
<sequence>MSVSIKVSVRCRPFTCDDKLGVVLTQSAEEEGEVQLINSTYSTTRFGFSYAWWSAYGYQRHVQGDPPEVNQMTLIDQQAAYDSVGLKIKSDLLSGNAVVLFAYGLSGSGKTFTVFGPDAVDIPEAWFKHEEPQPLWGIFPRLAYELFKEKQDGWKISMKYFQNVVDTVRDLMSPVAQEQQYKSGMRKDADGFTDIEWCQSVVLKDWNDLRKNFMAANAKKAIAPTQFNHQSTRGHCIMTLEVEKPDPEREGMKQRGRVYVCDLAGTEPAGDIVYAEYKKIVFDNGEIEHKYIGPHPDASKSKELQDQGKKINLSLTEMAQFFMKMAEAVKANKLKPGVSIPGCNSYFLCKYLKDTMLQARTYLFCAIRPEVKFHGYTFSTLGFAKNASVIKLQPKKASAAASAAERKLMAELEQMKMLVNQLKEENERMAKIRAERGDGGGAVIAGHDESDMDTSQVDQLSELLNMKQRELEKVVNGESDGSGAGKRNAQDEIMQRQREEYGKRGLHLYHFASETKSPYLINLDVDAYRSKRFMFLLDKPHITVGGMQGDIKPMSLSIVDGHCTFTNENGGDTISVIAGAGDVMHNGKKLEKGTRQELTAFDRVVIGNELMLFMYPGREPAQQEPPTADDAAAEYQKALQTVDNAAMTELQAQMKKFEEDKANWEKQKVERDAAGGSVSSSDFHAGAQEAAIDAEKEKELLARQVNDQELREVLPKIVELQQIVKALNRDVLSFETALQSSSVDEKTSGGTPKVKVKVYNKATDETIFLDVFEFVKAHALLKDEVAFLKNAIMNDREYESPEGHDPITLLFDNSFHVGSATTFPEHLLYNLETDPEESYLSIKLAVPPFNTIGKLQVLWIPLSSPDIEKHNEDDVLDVEGPSDLLGKPWTFKIQIKGATGLPLITDLAYCQYEFLGELFTTETVEQNTRSPVFNYEGIHHVSCVTQQFIDYLQNTRIEFQIYVNPYILDPPKDKISTKNPAIYAQLNGDGKGKAMAL</sequence>
<dbReference type="Pfam" id="PF00225">
    <property type="entry name" value="Kinesin"/>
    <property type="match status" value="1"/>
</dbReference>
<keyword evidence="1" id="KW-0547">Nucleotide-binding</keyword>
<dbReference type="STRING" id="431595.K3X4F7"/>
<dbReference type="GO" id="GO:0005874">
    <property type="term" value="C:microtubule"/>
    <property type="evidence" value="ECO:0007669"/>
    <property type="project" value="TreeGrafter"/>
</dbReference>
<keyword evidence="6" id="KW-1185">Reference proteome</keyword>
<organism evidence="5 6">
    <name type="scientific">Globisporangium ultimum (strain ATCC 200006 / CBS 805.95 / DAOM BR144)</name>
    <name type="common">Pythium ultimum</name>
    <dbReference type="NCBI Taxonomy" id="431595"/>
    <lineage>
        <taxon>Eukaryota</taxon>
        <taxon>Sar</taxon>
        <taxon>Stramenopiles</taxon>
        <taxon>Oomycota</taxon>
        <taxon>Peronosporomycetes</taxon>
        <taxon>Pythiales</taxon>
        <taxon>Pythiaceae</taxon>
        <taxon>Globisporangium</taxon>
    </lineage>
</organism>
<evidence type="ECO:0000256" key="3">
    <source>
        <dbReference type="SAM" id="MobiDB-lite"/>
    </source>
</evidence>
<evidence type="ECO:0000259" key="4">
    <source>
        <dbReference type="PROSITE" id="PS50067"/>
    </source>
</evidence>
<comment type="similarity">
    <text evidence="1">Belongs to the TRAFAC class myosin-kinesin ATPase superfamily. Kinesin family.</text>
</comment>
<name>K3X4F7_GLOUD</name>
<dbReference type="SUPFAM" id="SSF49879">
    <property type="entry name" value="SMAD/FHA domain"/>
    <property type="match status" value="1"/>
</dbReference>
<feature type="binding site" evidence="1">
    <location>
        <begin position="104"/>
        <end position="111"/>
    </location>
    <ligand>
        <name>ATP</name>
        <dbReference type="ChEBI" id="CHEBI:30616"/>
    </ligand>
</feature>
<dbReference type="InterPro" id="IPR008984">
    <property type="entry name" value="SMAD_FHA_dom_sf"/>
</dbReference>
<dbReference type="InterPro" id="IPR027417">
    <property type="entry name" value="P-loop_NTPase"/>
</dbReference>
<dbReference type="PANTHER" id="PTHR24115:SF1004">
    <property type="entry name" value="KINESIN-LIKE PROTEIN KIF15"/>
    <property type="match status" value="1"/>
</dbReference>
<dbReference type="AlphaFoldDB" id="K3X4F7"/>
<dbReference type="PRINTS" id="PR00380">
    <property type="entry name" value="KINESINHEAVY"/>
</dbReference>
<reference evidence="6" key="2">
    <citation type="submission" date="2010-04" db="EMBL/GenBank/DDBJ databases">
        <authorList>
            <person name="Buell R."/>
            <person name="Hamilton J."/>
            <person name="Hostetler J."/>
        </authorList>
    </citation>
    <scope>NUCLEOTIDE SEQUENCE [LARGE SCALE GENOMIC DNA]</scope>
    <source>
        <strain evidence="6">DAOM:BR144</strain>
    </source>
</reference>
<evidence type="ECO:0000256" key="1">
    <source>
        <dbReference type="PROSITE-ProRule" id="PRU00283"/>
    </source>
</evidence>
<dbReference type="GO" id="GO:0016887">
    <property type="term" value="F:ATP hydrolysis activity"/>
    <property type="evidence" value="ECO:0007669"/>
    <property type="project" value="TreeGrafter"/>
</dbReference>
<dbReference type="OMA" id="GFKMNGR"/>
<accession>K3X4F7</accession>